<organism evidence="2">
    <name type="scientific">Opuntia streptacantha</name>
    <name type="common">Prickly pear cactus</name>
    <name type="synonym">Opuntia cardona</name>
    <dbReference type="NCBI Taxonomy" id="393608"/>
    <lineage>
        <taxon>Eukaryota</taxon>
        <taxon>Viridiplantae</taxon>
        <taxon>Streptophyta</taxon>
        <taxon>Embryophyta</taxon>
        <taxon>Tracheophyta</taxon>
        <taxon>Spermatophyta</taxon>
        <taxon>Magnoliopsida</taxon>
        <taxon>eudicotyledons</taxon>
        <taxon>Gunneridae</taxon>
        <taxon>Pentapetalae</taxon>
        <taxon>Caryophyllales</taxon>
        <taxon>Cactineae</taxon>
        <taxon>Cactaceae</taxon>
        <taxon>Opuntioideae</taxon>
        <taxon>Opuntia</taxon>
    </lineage>
</organism>
<dbReference type="EMBL" id="GISG01083468">
    <property type="protein sequence ID" value="MBA4632633.1"/>
    <property type="molecule type" value="Transcribed_RNA"/>
</dbReference>
<reference evidence="2" key="1">
    <citation type="journal article" date="2013" name="J. Plant Res.">
        <title>Effect of fungi and light on seed germination of three Opuntia species from semiarid lands of central Mexico.</title>
        <authorList>
            <person name="Delgado-Sanchez P."/>
            <person name="Jimenez-Bremont J.F."/>
            <person name="Guerrero-Gonzalez Mde L."/>
            <person name="Flores J."/>
        </authorList>
    </citation>
    <scope>NUCLEOTIDE SEQUENCE</scope>
    <source>
        <tissue evidence="2">Cladode</tissue>
    </source>
</reference>
<proteinExistence type="predicted"/>
<dbReference type="AlphaFoldDB" id="A0A7C8Z3E5"/>
<feature type="compositionally biased region" description="Polar residues" evidence="1">
    <location>
        <begin position="11"/>
        <end position="29"/>
    </location>
</feature>
<sequence length="271" mass="30789">MSITHKAIESRSASPNSSTLSMDGSQVSAQGGPLNKALSPERTFVNRIWLQMSGIIPQNLSILASTNNKLIPCFCISKPMLQIFPRSIWLCLWWGPFIWHFHKLLNVIKHINSKYMGLVQFISMRLVSCKLSFLRGIILDETITKSPFSGRISGHPKTILFNHTDLAINLANNSFKLLKLLLWHLRQIVHYHNIPKPLVKFQGFLLQKIIVITYNSEIFARRQSNGVPINLAQIDAKTSCCCLDIHRHGCYGEGRENERYSGAMVSRVYTL</sequence>
<evidence type="ECO:0000313" key="2">
    <source>
        <dbReference type="EMBL" id="MBA4632633.1"/>
    </source>
</evidence>
<reference evidence="2" key="2">
    <citation type="submission" date="2020-07" db="EMBL/GenBank/DDBJ databases">
        <authorList>
            <person name="Vera ALvarez R."/>
            <person name="Arias-Moreno D.M."/>
            <person name="Jimenez-Jacinto V."/>
            <person name="Jimenez-Bremont J.F."/>
            <person name="Swaminathan K."/>
            <person name="Moose S.P."/>
            <person name="Guerrero-Gonzalez M.L."/>
            <person name="Marino-Ramirez L."/>
            <person name="Landsman D."/>
            <person name="Rodriguez-Kessler M."/>
            <person name="Delgado-Sanchez P."/>
        </authorList>
    </citation>
    <scope>NUCLEOTIDE SEQUENCE</scope>
    <source>
        <tissue evidence="2">Cladode</tissue>
    </source>
</reference>
<name>A0A7C8Z3E5_OPUST</name>
<accession>A0A7C8Z3E5</accession>
<feature type="region of interest" description="Disordered" evidence="1">
    <location>
        <begin position="1"/>
        <end position="35"/>
    </location>
</feature>
<protein>
    <submittedName>
        <fullName evidence="2">Uncharacterized protein</fullName>
    </submittedName>
</protein>
<evidence type="ECO:0000256" key="1">
    <source>
        <dbReference type="SAM" id="MobiDB-lite"/>
    </source>
</evidence>